<dbReference type="AlphaFoldDB" id="A0A7X5VFI4"/>
<comment type="caution">
    <text evidence="2">The sequence shown here is derived from an EMBL/GenBank/DDBJ whole genome shotgun (WGS) entry which is preliminary data.</text>
</comment>
<proteinExistence type="predicted"/>
<gene>
    <name evidence="2" type="ORF">BJY22_005065</name>
</gene>
<reference evidence="2 3" key="1">
    <citation type="submission" date="2020-03" db="EMBL/GenBank/DDBJ databases">
        <title>Sequencing the genomes of 1000 actinobacteria strains.</title>
        <authorList>
            <person name="Klenk H.-P."/>
        </authorList>
    </citation>
    <scope>NUCLEOTIDE SEQUENCE [LARGE SCALE GENOMIC DNA]</scope>
    <source>
        <strain evidence="2 3">DSM 45490</strain>
    </source>
</reference>
<dbReference type="PANTHER" id="PTHR40265">
    <property type="entry name" value="BLL2707 PROTEIN"/>
    <property type="match status" value="1"/>
</dbReference>
<dbReference type="EMBL" id="JAASRO010000001">
    <property type="protein sequence ID" value="NIK59348.1"/>
    <property type="molecule type" value="Genomic_DNA"/>
</dbReference>
<keyword evidence="2" id="KW-0456">Lyase</keyword>
<name>A0A7X5VFI4_9ACTN</name>
<dbReference type="InterPro" id="IPR029068">
    <property type="entry name" value="Glyas_Bleomycin-R_OHBP_Dase"/>
</dbReference>
<dbReference type="RefSeq" id="WP_167210978.1">
    <property type="nucleotide sequence ID" value="NZ_JAASRO010000001.1"/>
</dbReference>
<feature type="domain" description="Glyoxalase-like" evidence="1">
    <location>
        <begin position="6"/>
        <end position="177"/>
    </location>
</feature>
<dbReference type="GO" id="GO:0051213">
    <property type="term" value="F:dioxygenase activity"/>
    <property type="evidence" value="ECO:0007669"/>
    <property type="project" value="UniProtKB-KW"/>
</dbReference>
<protein>
    <submittedName>
        <fullName evidence="2">Catechol 2,3-dioxygenase-like lactoylglutathione lyase family enzyme</fullName>
    </submittedName>
</protein>
<keyword evidence="3" id="KW-1185">Reference proteome</keyword>
<sequence length="204" mass="21706">MPEALLDHLVLATADLEATVAAFAAATGVVPVVGGRHARWGTRNYLVGLGGTAYLEFLGADPEPAPDAHPPYPLDRERLVTWAIHPPDADAFVAEAREQGVELGELVPLSRRTATGDLLSWRVSSTEPAPYDGLVPFLIDWGATLHPTTTGLPSAELLGLTATHPNAEQVRAVLDRLGLRLDVELGPSRLTAEVRGPSGVFRCL</sequence>
<accession>A0A7X5VFI4</accession>
<keyword evidence="2" id="KW-0223">Dioxygenase</keyword>
<evidence type="ECO:0000259" key="1">
    <source>
        <dbReference type="Pfam" id="PF13468"/>
    </source>
</evidence>
<dbReference type="InterPro" id="IPR025870">
    <property type="entry name" value="Glyoxalase-like_dom"/>
</dbReference>
<dbReference type="Proteomes" id="UP000555407">
    <property type="component" value="Unassembled WGS sequence"/>
</dbReference>
<dbReference type="GO" id="GO:0016829">
    <property type="term" value="F:lyase activity"/>
    <property type="evidence" value="ECO:0007669"/>
    <property type="project" value="UniProtKB-KW"/>
</dbReference>
<evidence type="ECO:0000313" key="2">
    <source>
        <dbReference type="EMBL" id="NIK59348.1"/>
    </source>
</evidence>
<keyword evidence="2" id="KW-0560">Oxidoreductase</keyword>
<dbReference type="PANTHER" id="PTHR40265:SF1">
    <property type="entry name" value="GLYOXALASE-LIKE DOMAIN-CONTAINING PROTEIN"/>
    <property type="match status" value="1"/>
</dbReference>
<dbReference type="Gene3D" id="3.10.180.10">
    <property type="entry name" value="2,3-Dihydroxybiphenyl 1,2-Dioxygenase, domain 1"/>
    <property type="match status" value="1"/>
</dbReference>
<dbReference type="SUPFAM" id="SSF54593">
    <property type="entry name" value="Glyoxalase/Bleomycin resistance protein/Dihydroxybiphenyl dioxygenase"/>
    <property type="match status" value="1"/>
</dbReference>
<dbReference type="Pfam" id="PF13468">
    <property type="entry name" value="Glyoxalase_3"/>
    <property type="match status" value="1"/>
</dbReference>
<organism evidence="2 3">
    <name type="scientific">Kribbella shirazensis</name>
    <dbReference type="NCBI Taxonomy" id="1105143"/>
    <lineage>
        <taxon>Bacteria</taxon>
        <taxon>Bacillati</taxon>
        <taxon>Actinomycetota</taxon>
        <taxon>Actinomycetes</taxon>
        <taxon>Propionibacteriales</taxon>
        <taxon>Kribbellaceae</taxon>
        <taxon>Kribbella</taxon>
    </lineage>
</organism>
<evidence type="ECO:0000313" key="3">
    <source>
        <dbReference type="Proteomes" id="UP000555407"/>
    </source>
</evidence>